<feature type="region of interest" description="Disordered" evidence="1">
    <location>
        <begin position="1"/>
        <end position="26"/>
    </location>
</feature>
<keyword evidence="3" id="KW-1185">Reference proteome</keyword>
<sequence>MLTGFKAQQIRPSDPHRTPTSRGTTSRKVSFYPFCRQMVAFQHFSSPFGALTRTTKASDGVEDVRGHLQTHTQSLYGHRKGCKSCQRASVEV</sequence>
<evidence type="ECO:0000313" key="3">
    <source>
        <dbReference type="Proteomes" id="UP000886998"/>
    </source>
</evidence>
<organism evidence="2 3">
    <name type="scientific">Trichonephila inaurata madagascariensis</name>
    <dbReference type="NCBI Taxonomy" id="2747483"/>
    <lineage>
        <taxon>Eukaryota</taxon>
        <taxon>Metazoa</taxon>
        <taxon>Ecdysozoa</taxon>
        <taxon>Arthropoda</taxon>
        <taxon>Chelicerata</taxon>
        <taxon>Arachnida</taxon>
        <taxon>Araneae</taxon>
        <taxon>Araneomorphae</taxon>
        <taxon>Entelegynae</taxon>
        <taxon>Araneoidea</taxon>
        <taxon>Nephilidae</taxon>
        <taxon>Trichonephila</taxon>
        <taxon>Trichonephila inaurata</taxon>
    </lineage>
</organism>
<comment type="caution">
    <text evidence="2">The sequence shown here is derived from an EMBL/GenBank/DDBJ whole genome shotgun (WGS) entry which is preliminary data.</text>
</comment>
<gene>
    <name evidence="2" type="ORF">TNIN_342351</name>
</gene>
<accession>A0A8X6WQE8</accession>
<reference evidence="2" key="1">
    <citation type="submission" date="2020-08" db="EMBL/GenBank/DDBJ databases">
        <title>Multicomponent nature underlies the extraordinary mechanical properties of spider dragline silk.</title>
        <authorList>
            <person name="Kono N."/>
            <person name="Nakamura H."/>
            <person name="Mori M."/>
            <person name="Yoshida Y."/>
            <person name="Ohtoshi R."/>
            <person name="Malay A.D."/>
            <person name="Moran D.A.P."/>
            <person name="Tomita M."/>
            <person name="Numata K."/>
            <person name="Arakawa K."/>
        </authorList>
    </citation>
    <scope>NUCLEOTIDE SEQUENCE</scope>
</reference>
<protein>
    <submittedName>
        <fullName evidence="2">Uncharacterized protein</fullName>
    </submittedName>
</protein>
<evidence type="ECO:0000256" key="1">
    <source>
        <dbReference type="SAM" id="MobiDB-lite"/>
    </source>
</evidence>
<name>A0A8X6WQE8_9ARAC</name>
<dbReference type="Proteomes" id="UP000886998">
    <property type="component" value="Unassembled WGS sequence"/>
</dbReference>
<proteinExistence type="predicted"/>
<evidence type="ECO:0000313" key="2">
    <source>
        <dbReference type="EMBL" id="GFY37886.1"/>
    </source>
</evidence>
<dbReference type="EMBL" id="BMAV01000534">
    <property type="protein sequence ID" value="GFY37886.1"/>
    <property type="molecule type" value="Genomic_DNA"/>
</dbReference>
<dbReference type="AlphaFoldDB" id="A0A8X6WQE8"/>